<keyword evidence="5" id="KW-0998">Cell outer membrane</keyword>
<keyword evidence="4" id="KW-0472">Membrane</keyword>
<evidence type="ECO:0000259" key="7">
    <source>
        <dbReference type="Pfam" id="PF07980"/>
    </source>
</evidence>
<comment type="subcellular location">
    <subcellularLocation>
        <location evidence="1">Cell outer membrane</location>
    </subcellularLocation>
</comment>
<dbReference type="Gene3D" id="1.25.40.900">
    <property type="match status" value="1"/>
</dbReference>
<dbReference type="InterPro" id="IPR033985">
    <property type="entry name" value="SusD-like_N"/>
</dbReference>
<keyword evidence="10" id="KW-1185">Reference proteome</keyword>
<dbReference type="Pfam" id="PF07980">
    <property type="entry name" value="SusD_RagB"/>
    <property type="match status" value="1"/>
</dbReference>
<dbReference type="CDD" id="cd08977">
    <property type="entry name" value="SusD"/>
    <property type="match status" value="1"/>
</dbReference>
<evidence type="ECO:0000313" key="9">
    <source>
        <dbReference type="EMBL" id="SIT08728.1"/>
    </source>
</evidence>
<keyword evidence="3 6" id="KW-0732">Signal</keyword>
<feature type="domain" description="RagB/SusD" evidence="7">
    <location>
        <begin position="352"/>
        <end position="480"/>
    </location>
</feature>
<dbReference type="InterPro" id="IPR012944">
    <property type="entry name" value="SusD_RagB_dom"/>
</dbReference>
<dbReference type="PROSITE" id="PS51257">
    <property type="entry name" value="PROKAR_LIPOPROTEIN"/>
    <property type="match status" value="1"/>
</dbReference>
<evidence type="ECO:0000256" key="5">
    <source>
        <dbReference type="ARBA" id="ARBA00023237"/>
    </source>
</evidence>
<evidence type="ECO:0000256" key="3">
    <source>
        <dbReference type="ARBA" id="ARBA00022729"/>
    </source>
</evidence>
<proteinExistence type="inferred from homology"/>
<gene>
    <name evidence="9" type="ORF">SAMN05421788_103400</name>
</gene>
<dbReference type="InterPro" id="IPR011990">
    <property type="entry name" value="TPR-like_helical_dom_sf"/>
</dbReference>
<reference evidence="10" key="1">
    <citation type="submission" date="2017-01" db="EMBL/GenBank/DDBJ databases">
        <authorList>
            <person name="Varghese N."/>
            <person name="Submissions S."/>
        </authorList>
    </citation>
    <scope>NUCLEOTIDE SEQUENCE [LARGE SCALE GENOMIC DNA]</scope>
    <source>
        <strain evidence="10">DSM 21054</strain>
    </source>
</reference>
<sequence>MRKIYIAGAFLLAAAFTSCSKSFLEKSPTDGVVLSESITDDVSMYAAVNGMYNDLLSYRVYGRSIPVRGDLMSDNAFMATSNSGRYLNWNKYQIISTDSYVEEVWLYCYAAIKDANNIINATITDDTNTKQLRGEAYAIRALMHFELVRNFAAPYAADTSAAGVPIVLQYDQFAKPARNSIGQVYTQILKDLNKADSLISYKLGNTMTFSTGTTRQLNTSEVSKYAIYALMARVYQFMGDWNNAKTQALKVVSSSSFSLASSTAYSDYWATLTTRTDGLETLFEIAADDNANNGSNSISGIYLTSALGGSYGDVLVNPAVYNLFSTTDARRSLMKTASRTGQSNTTYFSLKYSSYNADYKVIRYSDVLLILAEAYYNGSDITNANLYLNKVAQQRDPSAKAYANSGTQVLEDIINERRKELAFEGNRFYDLYRLQRTFTKPISETAADSIVVKPSTTNLLFPIPKAETDINTNMSQNTGY</sequence>
<organism evidence="9 10">
    <name type="scientific">Filimonas lacunae</name>
    <dbReference type="NCBI Taxonomy" id="477680"/>
    <lineage>
        <taxon>Bacteria</taxon>
        <taxon>Pseudomonadati</taxon>
        <taxon>Bacteroidota</taxon>
        <taxon>Chitinophagia</taxon>
        <taxon>Chitinophagales</taxon>
        <taxon>Chitinophagaceae</taxon>
        <taxon>Filimonas</taxon>
    </lineage>
</organism>
<feature type="chain" id="PRO_5013179160" evidence="6">
    <location>
        <begin position="21"/>
        <end position="480"/>
    </location>
</feature>
<evidence type="ECO:0000256" key="1">
    <source>
        <dbReference type="ARBA" id="ARBA00004442"/>
    </source>
</evidence>
<comment type="similarity">
    <text evidence="2">Belongs to the SusD family.</text>
</comment>
<protein>
    <submittedName>
        <fullName evidence="9">RagB/SusD domain-containing protein</fullName>
    </submittedName>
</protein>
<evidence type="ECO:0000313" key="10">
    <source>
        <dbReference type="Proteomes" id="UP000186917"/>
    </source>
</evidence>
<dbReference type="SUPFAM" id="SSF48452">
    <property type="entry name" value="TPR-like"/>
    <property type="match status" value="1"/>
</dbReference>
<evidence type="ECO:0000256" key="6">
    <source>
        <dbReference type="SAM" id="SignalP"/>
    </source>
</evidence>
<feature type="signal peptide" evidence="6">
    <location>
        <begin position="1"/>
        <end position="20"/>
    </location>
</feature>
<dbReference type="STRING" id="477680.SAMN05421788_103400"/>
<dbReference type="EMBL" id="FTOR01000003">
    <property type="protein sequence ID" value="SIT08728.1"/>
    <property type="molecule type" value="Genomic_DNA"/>
</dbReference>
<name>A0A1N7PDT9_9BACT</name>
<evidence type="ECO:0000256" key="2">
    <source>
        <dbReference type="ARBA" id="ARBA00006275"/>
    </source>
</evidence>
<dbReference type="Gene3D" id="2.20.20.130">
    <property type="match status" value="1"/>
</dbReference>
<dbReference type="Pfam" id="PF14322">
    <property type="entry name" value="SusD-like_3"/>
    <property type="match status" value="1"/>
</dbReference>
<dbReference type="Gene3D" id="1.25.40.390">
    <property type="match status" value="1"/>
</dbReference>
<dbReference type="RefSeq" id="WP_159445103.1">
    <property type="nucleotide sequence ID" value="NZ_AP017422.1"/>
</dbReference>
<dbReference type="GO" id="GO:0009279">
    <property type="term" value="C:cell outer membrane"/>
    <property type="evidence" value="ECO:0007669"/>
    <property type="project" value="UniProtKB-SubCell"/>
</dbReference>
<dbReference type="Proteomes" id="UP000186917">
    <property type="component" value="Unassembled WGS sequence"/>
</dbReference>
<evidence type="ECO:0000259" key="8">
    <source>
        <dbReference type="Pfam" id="PF14322"/>
    </source>
</evidence>
<evidence type="ECO:0000256" key="4">
    <source>
        <dbReference type="ARBA" id="ARBA00023136"/>
    </source>
</evidence>
<feature type="domain" description="SusD-like N-terminal" evidence="8">
    <location>
        <begin position="23"/>
        <end position="235"/>
    </location>
</feature>
<accession>A0A1N7PDT9</accession>
<dbReference type="AlphaFoldDB" id="A0A1N7PDT9"/>